<reference evidence="2" key="2">
    <citation type="journal article" date="2023" name="Proc. Natl. Acad. Sci. U.S.A.">
        <title>A global phylogenomic analysis of the shiitake genus Lentinula.</title>
        <authorList>
            <person name="Sierra-Patev S."/>
            <person name="Min B."/>
            <person name="Naranjo-Ortiz M."/>
            <person name="Looney B."/>
            <person name="Konkel Z."/>
            <person name="Slot J.C."/>
            <person name="Sakamoto Y."/>
            <person name="Steenwyk J.L."/>
            <person name="Rokas A."/>
            <person name="Carro J."/>
            <person name="Camarero S."/>
            <person name="Ferreira P."/>
            <person name="Molpeceres G."/>
            <person name="Ruiz-Duenas F.J."/>
            <person name="Serrano A."/>
            <person name="Henrissat B."/>
            <person name="Drula E."/>
            <person name="Hughes K.W."/>
            <person name="Mata J.L."/>
            <person name="Ishikawa N.K."/>
            <person name="Vargas-Isla R."/>
            <person name="Ushijima S."/>
            <person name="Smith C.A."/>
            <person name="Donoghue J."/>
            <person name="Ahrendt S."/>
            <person name="Andreopoulos W."/>
            <person name="He G."/>
            <person name="LaButti K."/>
            <person name="Lipzen A."/>
            <person name="Ng V."/>
            <person name="Riley R."/>
            <person name="Sandor L."/>
            <person name="Barry K."/>
            <person name="Martinez A.T."/>
            <person name="Xiao Y."/>
            <person name="Gibbons J.G."/>
            <person name="Terashima K."/>
            <person name="Grigoriev I.V."/>
            <person name="Hibbett D."/>
        </authorList>
    </citation>
    <scope>NUCLEOTIDE SEQUENCE</scope>
    <source>
        <strain evidence="2">Sp2 HRB7682 ss15</strain>
    </source>
</reference>
<dbReference type="Gene3D" id="1.10.510.10">
    <property type="entry name" value="Transferase(Phosphotransferase) domain 1"/>
    <property type="match status" value="1"/>
</dbReference>
<dbReference type="Proteomes" id="UP001150238">
    <property type="component" value="Unassembled WGS sequence"/>
</dbReference>
<sequence>MASQNILELVASNEPLLNGITDFAGGLLFDFLFKDPQMRTWNALIITIVRANILGIQRQNSDIKFRQQASLKEKFDDGYQKCFLRFSIQDELQPLMDLKSSKEYAQVFYDVVQCHHWGWKYPRILHRDISIGNIMVREKDRQKYGVLIDWDLVIWLDERKEGSTSKFRMGTKPYMAHEQHSSDWQGPHRFRHDLESVFYVILLLVSLYSSPTEKVRFPSTGDHRYEKWHEQALLQRLQFMVDRPPMLSFLWFHWTQYAQCDGDRCETTTQAREATTQGAIF</sequence>
<accession>A0A9W8ZV21</accession>
<dbReference type="SUPFAM" id="SSF56112">
    <property type="entry name" value="Protein kinase-like (PK-like)"/>
    <property type="match status" value="1"/>
</dbReference>
<dbReference type="InterPro" id="IPR040976">
    <property type="entry name" value="Pkinase_fungal"/>
</dbReference>
<name>A0A9W8ZV21_9AGAR</name>
<dbReference type="Pfam" id="PF17667">
    <property type="entry name" value="Pkinase_fungal"/>
    <property type="match status" value="1"/>
</dbReference>
<protein>
    <recommendedName>
        <fullName evidence="1">Protein kinase domain-containing protein</fullName>
    </recommendedName>
</protein>
<dbReference type="EMBL" id="JANVFS010000040">
    <property type="protein sequence ID" value="KAJ4467718.1"/>
    <property type="molecule type" value="Genomic_DNA"/>
</dbReference>
<comment type="caution">
    <text evidence="2">The sequence shown here is derived from an EMBL/GenBank/DDBJ whole genome shotgun (WGS) entry which is preliminary data.</text>
</comment>
<evidence type="ECO:0000259" key="1">
    <source>
        <dbReference type="PROSITE" id="PS50011"/>
    </source>
</evidence>
<dbReference type="AlphaFoldDB" id="A0A9W8ZV21"/>
<dbReference type="InterPro" id="IPR000719">
    <property type="entry name" value="Prot_kinase_dom"/>
</dbReference>
<proteinExistence type="predicted"/>
<evidence type="ECO:0000313" key="3">
    <source>
        <dbReference type="Proteomes" id="UP001150238"/>
    </source>
</evidence>
<feature type="domain" description="Protein kinase" evidence="1">
    <location>
        <begin position="1"/>
        <end position="281"/>
    </location>
</feature>
<dbReference type="InterPro" id="IPR011009">
    <property type="entry name" value="Kinase-like_dom_sf"/>
</dbReference>
<dbReference type="GO" id="GO:0004672">
    <property type="term" value="F:protein kinase activity"/>
    <property type="evidence" value="ECO:0007669"/>
    <property type="project" value="InterPro"/>
</dbReference>
<dbReference type="PANTHER" id="PTHR38248:SF2">
    <property type="entry name" value="FUNK1 11"/>
    <property type="match status" value="1"/>
</dbReference>
<reference evidence="2" key="1">
    <citation type="submission" date="2022-08" db="EMBL/GenBank/DDBJ databases">
        <authorList>
            <consortium name="DOE Joint Genome Institute"/>
            <person name="Min B."/>
            <person name="Riley R."/>
            <person name="Sierra-Patev S."/>
            <person name="Naranjo-Ortiz M."/>
            <person name="Looney B."/>
            <person name="Konkel Z."/>
            <person name="Slot J.C."/>
            <person name="Sakamoto Y."/>
            <person name="Steenwyk J.L."/>
            <person name="Rokas A."/>
            <person name="Carro J."/>
            <person name="Camarero S."/>
            <person name="Ferreira P."/>
            <person name="Molpeceres G."/>
            <person name="Ruiz-Duenas F.J."/>
            <person name="Serrano A."/>
            <person name="Henrissat B."/>
            <person name="Drula E."/>
            <person name="Hughes K.W."/>
            <person name="Mata J.L."/>
            <person name="Ishikawa N.K."/>
            <person name="Vargas-Isla R."/>
            <person name="Ushijima S."/>
            <person name="Smith C.A."/>
            <person name="Ahrendt S."/>
            <person name="Andreopoulos W."/>
            <person name="He G."/>
            <person name="Labutti K."/>
            <person name="Lipzen A."/>
            <person name="Ng V."/>
            <person name="Sandor L."/>
            <person name="Barry K."/>
            <person name="Martinez A.T."/>
            <person name="Xiao Y."/>
            <person name="Gibbons J.G."/>
            <person name="Terashima K."/>
            <person name="Hibbett D.S."/>
            <person name="Grigoriev I.V."/>
        </authorList>
    </citation>
    <scope>NUCLEOTIDE SEQUENCE</scope>
    <source>
        <strain evidence="2">Sp2 HRB7682 ss15</strain>
    </source>
</reference>
<dbReference type="PANTHER" id="PTHR38248">
    <property type="entry name" value="FUNK1 6"/>
    <property type="match status" value="1"/>
</dbReference>
<evidence type="ECO:0000313" key="2">
    <source>
        <dbReference type="EMBL" id="KAJ4467718.1"/>
    </source>
</evidence>
<dbReference type="GO" id="GO:0005524">
    <property type="term" value="F:ATP binding"/>
    <property type="evidence" value="ECO:0007669"/>
    <property type="project" value="InterPro"/>
</dbReference>
<organism evidence="2 3">
    <name type="scientific">Lentinula lateritia</name>
    <dbReference type="NCBI Taxonomy" id="40482"/>
    <lineage>
        <taxon>Eukaryota</taxon>
        <taxon>Fungi</taxon>
        <taxon>Dikarya</taxon>
        <taxon>Basidiomycota</taxon>
        <taxon>Agaricomycotina</taxon>
        <taxon>Agaricomycetes</taxon>
        <taxon>Agaricomycetidae</taxon>
        <taxon>Agaricales</taxon>
        <taxon>Marasmiineae</taxon>
        <taxon>Omphalotaceae</taxon>
        <taxon>Lentinula</taxon>
    </lineage>
</organism>
<gene>
    <name evidence="2" type="ORF">C8J55DRAFT_565190</name>
</gene>
<dbReference type="PROSITE" id="PS50011">
    <property type="entry name" value="PROTEIN_KINASE_DOM"/>
    <property type="match status" value="1"/>
</dbReference>